<keyword evidence="1" id="KW-0472">Membrane</keyword>
<reference evidence="2 3" key="1">
    <citation type="journal article" date="2006" name="J. Bacteriol.">
        <title>Complete genome sequence of Yersinia pestis strains Antiqua and Nepal516: evidence of gene reduction in an emerging pathogen.</title>
        <authorList>
            <person name="Chain P.S."/>
            <person name="Hu P."/>
            <person name="Malfatti S.A."/>
            <person name="Radnedge L."/>
            <person name="Larimer F."/>
            <person name="Vergez L.M."/>
            <person name="Worsham P."/>
            <person name="Chu M.C."/>
            <person name="Andersen G.L."/>
        </authorList>
    </citation>
    <scope>NUCLEOTIDE SEQUENCE [LARGE SCALE GENOMIC DNA]</scope>
    <source>
        <strain evidence="2 3">Nepal516</strain>
    </source>
</reference>
<dbReference type="RefSeq" id="WP_002215898.1">
    <property type="nucleotide sequence ID" value="NC_008149.1"/>
</dbReference>
<dbReference type="AlphaFoldDB" id="A0A0H2YM88"/>
<dbReference type="Proteomes" id="UP000008936">
    <property type="component" value="Chromosome"/>
</dbReference>
<dbReference type="GeneID" id="89362865"/>
<evidence type="ECO:0000313" key="3">
    <source>
        <dbReference type="Proteomes" id="UP000008936"/>
    </source>
</evidence>
<sequence>MVFGIKNKFMLKLIIFIISVIIMIGSYSFVSALYISMFDITSHRSVGMIFISFYFLLIASPVLLITLFTRFRVSFAILLCGVCYLFFEWYSLHPLRVILMGASVVNGYIFILTTRKIWSVYSI</sequence>
<keyword evidence="1" id="KW-1133">Transmembrane helix</keyword>
<feature type="transmembrane region" description="Helical" evidence="1">
    <location>
        <begin position="98"/>
        <end position="118"/>
    </location>
</feature>
<keyword evidence="1" id="KW-0812">Transmembrane</keyword>
<protein>
    <submittedName>
        <fullName evidence="2">Uncharacterized protein</fullName>
    </submittedName>
</protein>
<proteinExistence type="predicted"/>
<feature type="transmembrane region" description="Helical" evidence="1">
    <location>
        <begin position="12"/>
        <end position="35"/>
    </location>
</feature>
<evidence type="ECO:0000313" key="2">
    <source>
        <dbReference type="EMBL" id="ABG19504.1"/>
    </source>
</evidence>
<organism evidence="2 3">
    <name type="scientific">Yersinia pestis bv. Antiqua (strain Nepal516)</name>
    <dbReference type="NCBI Taxonomy" id="377628"/>
    <lineage>
        <taxon>Bacteria</taxon>
        <taxon>Pseudomonadati</taxon>
        <taxon>Pseudomonadota</taxon>
        <taxon>Gammaproteobacteria</taxon>
        <taxon>Enterobacterales</taxon>
        <taxon>Yersiniaceae</taxon>
        <taxon>Yersinia</taxon>
    </lineage>
</organism>
<dbReference type="EMBL" id="CP000305">
    <property type="protein sequence ID" value="ABG19504.1"/>
    <property type="molecule type" value="Genomic_DNA"/>
</dbReference>
<gene>
    <name evidence="2" type="ordered locus">YPN_3177</name>
</gene>
<accession>A0A0H2YM88</accession>
<feature type="transmembrane region" description="Helical" evidence="1">
    <location>
        <begin position="47"/>
        <end position="68"/>
    </location>
</feature>
<feature type="transmembrane region" description="Helical" evidence="1">
    <location>
        <begin position="75"/>
        <end position="92"/>
    </location>
</feature>
<name>A0A0H2YM88_YERPN</name>
<dbReference type="KEGG" id="ypn:YPN_3177"/>
<evidence type="ECO:0000256" key="1">
    <source>
        <dbReference type="SAM" id="Phobius"/>
    </source>
</evidence>
<dbReference type="HOGENOM" id="CLU_2014387_0_0_6"/>